<proteinExistence type="predicted"/>
<dbReference type="AlphaFoldDB" id="A0A8H7EM57"/>
<sequence>MELAVLNQRREQRKLTNIKLDYMYIMLATNLIAHFYRRCLEVTDDQSLDMANTKIFTGSSMYFLSSVKVIFLVDPSIDLDLEMKRAKSFTYIWSKIKSNSLNPTFVKLRVTDEARFMGTMILVDLLNPALPAESNTSNKLYHSFIQLSYVKPQETGTDAY</sequence>
<protein>
    <submittedName>
        <fullName evidence="1">Uncharacterized protein</fullName>
    </submittedName>
</protein>
<accession>A0A8H7EM57</accession>
<dbReference type="EMBL" id="JABAYA010000196">
    <property type="protein sequence ID" value="KAF7722417.1"/>
    <property type="molecule type" value="Genomic_DNA"/>
</dbReference>
<dbReference type="Proteomes" id="UP000605846">
    <property type="component" value="Unassembled WGS sequence"/>
</dbReference>
<evidence type="ECO:0000313" key="1">
    <source>
        <dbReference type="EMBL" id="KAF7722417.1"/>
    </source>
</evidence>
<keyword evidence="2" id="KW-1185">Reference proteome</keyword>
<evidence type="ECO:0000313" key="2">
    <source>
        <dbReference type="Proteomes" id="UP000605846"/>
    </source>
</evidence>
<gene>
    <name evidence="1" type="ORF">EC973_003156</name>
</gene>
<comment type="caution">
    <text evidence="1">The sequence shown here is derived from an EMBL/GenBank/DDBJ whole genome shotgun (WGS) entry which is preliminary data.</text>
</comment>
<dbReference type="OrthoDB" id="2288305at2759"/>
<organism evidence="1 2">
    <name type="scientific">Apophysomyces ossiformis</name>
    <dbReference type="NCBI Taxonomy" id="679940"/>
    <lineage>
        <taxon>Eukaryota</taxon>
        <taxon>Fungi</taxon>
        <taxon>Fungi incertae sedis</taxon>
        <taxon>Mucoromycota</taxon>
        <taxon>Mucoromycotina</taxon>
        <taxon>Mucoromycetes</taxon>
        <taxon>Mucorales</taxon>
        <taxon>Mucorineae</taxon>
        <taxon>Mucoraceae</taxon>
        <taxon>Apophysomyces</taxon>
    </lineage>
</organism>
<reference evidence="1" key="1">
    <citation type="submission" date="2020-01" db="EMBL/GenBank/DDBJ databases">
        <title>Genome Sequencing of Three Apophysomyces-Like Fungal Strains Confirms a Novel Fungal Genus in the Mucoromycota with divergent Burkholderia-like Endosymbiotic Bacteria.</title>
        <authorList>
            <person name="Stajich J.E."/>
            <person name="Macias A.M."/>
            <person name="Carter-House D."/>
            <person name="Lovett B."/>
            <person name="Kasson L.R."/>
            <person name="Berry K."/>
            <person name="Grigoriev I."/>
            <person name="Chang Y."/>
            <person name="Spatafora J."/>
            <person name="Kasson M.T."/>
        </authorList>
    </citation>
    <scope>NUCLEOTIDE SEQUENCE</scope>
    <source>
        <strain evidence="1">NRRL A-21654</strain>
    </source>
</reference>
<name>A0A8H7EM57_9FUNG</name>